<dbReference type="InterPro" id="IPR055572">
    <property type="entry name" value="DUF7148"/>
</dbReference>
<protein>
    <submittedName>
        <fullName evidence="2">Uncharacterized protein MANES_08G027600</fullName>
    </submittedName>
</protein>
<sequence>MATSAVRHLLCATFAVSRGVKLNASLLFVSSSSGISVGGKYKLPDKLGAFYDHRRKYVVLVAKSSQEKDGIVAADDDGNGVSLGTMKLPLDTDLERFETLLFQWANSLCQGANLPLPVPLKVDKIQGGARLGFITTEEGKTEVLVYIDCLVFPPTAGSGPVFRAIRNGPLKDQPPPGEPRIMRSLLQALRTSVEIART</sequence>
<dbReference type="Pfam" id="PF23650">
    <property type="entry name" value="DUF7148"/>
    <property type="match status" value="1"/>
</dbReference>
<evidence type="ECO:0000313" key="2">
    <source>
        <dbReference type="EMBL" id="MBW83239.1"/>
    </source>
</evidence>
<feature type="domain" description="DUF7148" evidence="1">
    <location>
        <begin position="78"/>
        <end position="197"/>
    </location>
</feature>
<dbReference type="GO" id="GO:0009535">
    <property type="term" value="C:chloroplast thylakoid membrane"/>
    <property type="evidence" value="ECO:0007669"/>
    <property type="project" value="TreeGrafter"/>
</dbReference>
<dbReference type="PANTHER" id="PTHR36352">
    <property type="entry name" value="EXPRESSED PROTEIN"/>
    <property type="match status" value="1"/>
</dbReference>
<reference evidence="2" key="1">
    <citation type="submission" date="2018-02" db="EMBL/GenBank/DDBJ databases">
        <title>Rhizophora mucronata_Transcriptome.</title>
        <authorList>
            <person name="Meera S.P."/>
            <person name="Sreeshan A."/>
            <person name="Augustine A."/>
        </authorList>
    </citation>
    <scope>NUCLEOTIDE SEQUENCE</scope>
    <source>
        <tissue evidence="2">Leaf</tissue>
    </source>
</reference>
<organism evidence="2">
    <name type="scientific">Rhizophora mucronata</name>
    <name type="common">Asiatic mangrove</name>
    <dbReference type="NCBI Taxonomy" id="61149"/>
    <lineage>
        <taxon>Eukaryota</taxon>
        <taxon>Viridiplantae</taxon>
        <taxon>Streptophyta</taxon>
        <taxon>Embryophyta</taxon>
        <taxon>Tracheophyta</taxon>
        <taxon>Spermatophyta</taxon>
        <taxon>Magnoliopsida</taxon>
        <taxon>eudicotyledons</taxon>
        <taxon>Gunneridae</taxon>
        <taxon>Pentapetalae</taxon>
        <taxon>rosids</taxon>
        <taxon>fabids</taxon>
        <taxon>Malpighiales</taxon>
        <taxon>Rhizophoraceae</taxon>
        <taxon>Rhizophora</taxon>
    </lineage>
</organism>
<name>A0A2P2IPV3_RHIMU</name>
<proteinExistence type="predicted"/>
<dbReference type="PANTHER" id="PTHR36352:SF1">
    <property type="entry name" value="EXPRESSED PROTEIN"/>
    <property type="match status" value="1"/>
</dbReference>
<dbReference type="AlphaFoldDB" id="A0A2P2IPV3"/>
<dbReference type="GO" id="GO:0009570">
    <property type="term" value="C:chloroplast stroma"/>
    <property type="evidence" value="ECO:0007669"/>
    <property type="project" value="TreeGrafter"/>
</dbReference>
<evidence type="ECO:0000259" key="1">
    <source>
        <dbReference type="Pfam" id="PF23650"/>
    </source>
</evidence>
<accession>A0A2P2IPV3</accession>
<dbReference type="EMBL" id="GGEC01002756">
    <property type="protein sequence ID" value="MBW83239.1"/>
    <property type="molecule type" value="Transcribed_RNA"/>
</dbReference>